<dbReference type="SUPFAM" id="SSF75217">
    <property type="entry name" value="alpha/beta knot"/>
    <property type="match status" value="1"/>
</dbReference>
<dbReference type="Gene3D" id="3.40.1280.10">
    <property type="match status" value="1"/>
</dbReference>
<evidence type="ECO:0000256" key="8">
    <source>
        <dbReference type="ARBA" id="ARBA00022679"/>
    </source>
</evidence>
<dbReference type="PANTHER" id="PTHR30027:SF3">
    <property type="entry name" value="16S RRNA (URACIL(1498)-N(3))-METHYLTRANSFERASE"/>
    <property type="match status" value="1"/>
</dbReference>
<protein>
    <recommendedName>
        <fullName evidence="4 12">Ribosomal RNA small subunit methyltransferase E</fullName>
        <ecNumber evidence="3 12">2.1.1.193</ecNumber>
    </recommendedName>
</protein>
<keyword evidence="7 12" id="KW-0489">Methyltransferase</keyword>
<evidence type="ECO:0000256" key="9">
    <source>
        <dbReference type="ARBA" id="ARBA00022691"/>
    </source>
</evidence>
<dbReference type="InterPro" id="IPR046886">
    <property type="entry name" value="RsmE_MTase_dom"/>
</dbReference>
<name>A0A953NE69_9BURK</name>
<dbReference type="EC" id="2.1.1.193" evidence="3 12"/>
<sequence length="244" mass="26455">MTAPRFYCQDPISGNQTLTLPATVAHHIRVRRLAAGCEIVLFDGRGGEIAGVLDFDGKTAQVRLSDHRPREAEVAGRMTLIQGLPSGDKMDWVIEKAVELGVQRVIPVAAHRSVLKLSGDRLTKRLMHWQGIIIAASEQCGRNRLMQVLPPQSLEQTLTQTDLGFVLLCDPAANDDLATTIHGNNDAANTGLSFLVGPEGGWSAEELAICRRQQVRSVRFGARVLRSETAGLAMAAASTALLDW</sequence>
<dbReference type="SUPFAM" id="SSF88697">
    <property type="entry name" value="PUA domain-like"/>
    <property type="match status" value="1"/>
</dbReference>
<feature type="domain" description="Ribosomal RNA small subunit methyltransferase E PUA-like" evidence="14">
    <location>
        <begin position="23"/>
        <end position="62"/>
    </location>
</feature>
<gene>
    <name evidence="15" type="ORF">KZZ10_13790</name>
</gene>
<evidence type="ECO:0000256" key="3">
    <source>
        <dbReference type="ARBA" id="ARBA00012328"/>
    </source>
</evidence>
<dbReference type="RefSeq" id="WP_259662105.1">
    <property type="nucleotide sequence ID" value="NZ_JAHXRI010000010.1"/>
</dbReference>
<dbReference type="EMBL" id="JAHXRI010000010">
    <property type="protein sequence ID" value="MBZ1351720.1"/>
    <property type="molecule type" value="Genomic_DNA"/>
</dbReference>
<reference evidence="15" key="1">
    <citation type="submission" date="2021-07" db="EMBL/GenBank/DDBJ databases">
        <title>New genus and species of the family Alcaligenaceae.</title>
        <authorList>
            <person name="Hahn M.W."/>
        </authorList>
    </citation>
    <scope>NUCLEOTIDE SEQUENCE</scope>
    <source>
        <strain evidence="15">LF4-65</strain>
    </source>
</reference>
<dbReference type="PANTHER" id="PTHR30027">
    <property type="entry name" value="RIBOSOMAL RNA SMALL SUBUNIT METHYLTRANSFERASE E"/>
    <property type="match status" value="1"/>
</dbReference>
<dbReference type="GO" id="GO:0070475">
    <property type="term" value="P:rRNA base methylation"/>
    <property type="evidence" value="ECO:0007669"/>
    <property type="project" value="TreeGrafter"/>
</dbReference>
<evidence type="ECO:0000313" key="16">
    <source>
        <dbReference type="Proteomes" id="UP000739565"/>
    </source>
</evidence>
<dbReference type="NCBIfam" id="NF008692">
    <property type="entry name" value="PRK11713.1-5"/>
    <property type="match status" value="1"/>
</dbReference>
<keyword evidence="8 12" id="KW-0808">Transferase</keyword>
<dbReference type="InterPro" id="IPR006700">
    <property type="entry name" value="RsmE"/>
</dbReference>
<dbReference type="Gene3D" id="2.40.240.20">
    <property type="entry name" value="Hypothetical PUA domain-like, domain 1"/>
    <property type="match status" value="1"/>
</dbReference>
<dbReference type="GO" id="GO:0005737">
    <property type="term" value="C:cytoplasm"/>
    <property type="evidence" value="ECO:0007669"/>
    <property type="project" value="UniProtKB-SubCell"/>
</dbReference>
<accession>A0A953NE69</accession>
<dbReference type="PIRSF" id="PIRSF015601">
    <property type="entry name" value="MTase_slr0722"/>
    <property type="match status" value="1"/>
</dbReference>
<evidence type="ECO:0000256" key="2">
    <source>
        <dbReference type="ARBA" id="ARBA00005528"/>
    </source>
</evidence>
<evidence type="ECO:0000256" key="7">
    <source>
        <dbReference type="ARBA" id="ARBA00022603"/>
    </source>
</evidence>
<evidence type="ECO:0000256" key="11">
    <source>
        <dbReference type="ARBA" id="ARBA00047944"/>
    </source>
</evidence>
<dbReference type="InterPro" id="IPR029026">
    <property type="entry name" value="tRNA_m1G_MTases_N"/>
</dbReference>
<dbReference type="InterPro" id="IPR029028">
    <property type="entry name" value="Alpha/beta_knot_MTases"/>
</dbReference>
<dbReference type="CDD" id="cd18084">
    <property type="entry name" value="RsmE-like"/>
    <property type="match status" value="1"/>
</dbReference>
<evidence type="ECO:0000256" key="10">
    <source>
        <dbReference type="ARBA" id="ARBA00025699"/>
    </source>
</evidence>
<evidence type="ECO:0000256" key="1">
    <source>
        <dbReference type="ARBA" id="ARBA00004496"/>
    </source>
</evidence>
<evidence type="ECO:0000259" key="13">
    <source>
        <dbReference type="Pfam" id="PF04452"/>
    </source>
</evidence>
<proteinExistence type="inferred from homology"/>
<keyword evidence="5 12" id="KW-0963">Cytoplasm</keyword>
<comment type="function">
    <text evidence="10 12">Specifically methylates the N3 position of the uracil ring of uridine 1498 (m3U1498) in 16S rRNA. Acts on the fully assembled 30S ribosomal subunit.</text>
</comment>
<organism evidence="15 16">
    <name type="scientific">Zwartia hollandica</name>
    <dbReference type="NCBI Taxonomy" id="324606"/>
    <lineage>
        <taxon>Bacteria</taxon>
        <taxon>Pseudomonadati</taxon>
        <taxon>Pseudomonadota</taxon>
        <taxon>Betaproteobacteria</taxon>
        <taxon>Burkholderiales</taxon>
        <taxon>Alcaligenaceae</taxon>
        <taxon>Zwartia</taxon>
    </lineage>
</organism>
<dbReference type="InterPro" id="IPR015947">
    <property type="entry name" value="PUA-like_sf"/>
</dbReference>
<evidence type="ECO:0000313" key="15">
    <source>
        <dbReference type="EMBL" id="MBZ1351720.1"/>
    </source>
</evidence>
<comment type="similarity">
    <text evidence="2 12">Belongs to the RNA methyltransferase RsmE family.</text>
</comment>
<feature type="domain" description="Ribosomal RNA small subunit methyltransferase E methyltransferase" evidence="13">
    <location>
        <begin position="77"/>
        <end position="237"/>
    </location>
</feature>
<dbReference type="Pfam" id="PF04452">
    <property type="entry name" value="Methyltrans_RNA"/>
    <property type="match status" value="1"/>
</dbReference>
<dbReference type="AlphaFoldDB" id="A0A953NE69"/>
<dbReference type="Pfam" id="PF20260">
    <property type="entry name" value="PUA_4"/>
    <property type="match status" value="1"/>
</dbReference>
<keyword evidence="16" id="KW-1185">Reference proteome</keyword>
<dbReference type="NCBIfam" id="TIGR00046">
    <property type="entry name" value="RsmE family RNA methyltransferase"/>
    <property type="match status" value="1"/>
</dbReference>
<comment type="catalytic activity">
    <reaction evidence="11 12">
        <text>uridine(1498) in 16S rRNA + S-adenosyl-L-methionine = N(3)-methyluridine(1498) in 16S rRNA + S-adenosyl-L-homocysteine + H(+)</text>
        <dbReference type="Rhea" id="RHEA:42920"/>
        <dbReference type="Rhea" id="RHEA-COMP:10283"/>
        <dbReference type="Rhea" id="RHEA-COMP:10284"/>
        <dbReference type="ChEBI" id="CHEBI:15378"/>
        <dbReference type="ChEBI" id="CHEBI:57856"/>
        <dbReference type="ChEBI" id="CHEBI:59789"/>
        <dbReference type="ChEBI" id="CHEBI:65315"/>
        <dbReference type="ChEBI" id="CHEBI:74502"/>
        <dbReference type="EC" id="2.1.1.193"/>
    </reaction>
</comment>
<evidence type="ECO:0000256" key="6">
    <source>
        <dbReference type="ARBA" id="ARBA00022552"/>
    </source>
</evidence>
<evidence type="ECO:0000256" key="12">
    <source>
        <dbReference type="PIRNR" id="PIRNR015601"/>
    </source>
</evidence>
<comment type="subcellular location">
    <subcellularLocation>
        <location evidence="1 12">Cytoplasm</location>
    </subcellularLocation>
</comment>
<keyword evidence="9 12" id="KW-0949">S-adenosyl-L-methionine</keyword>
<dbReference type="Proteomes" id="UP000739565">
    <property type="component" value="Unassembled WGS sequence"/>
</dbReference>
<dbReference type="InterPro" id="IPR046887">
    <property type="entry name" value="RsmE_PUA-like"/>
</dbReference>
<dbReference type="GO" id="GO:0070042">
    <property type="term" value="F:rRNA (uridine-N3-)-methyltransferase activity"/>
    <property type="evidence" value="ECO:0007669"/>
    <property type="project" value="TreeGrafter"/>
</dbReference>
<evidence type="ECO:0000256" key="5">
    <source>
        <dbReference type="ARBA" id="ARBA00022490"/>
    </source>
</evidence>
<evidence type="ECO:0000259" key="14">
    <source>
        <dbReference type="Pfam" id="PF20260"/>
    </source>
</evidence>
<comment type="caution">
    <text evidence="15">The sequence shown here is derived from an EMBL/GenBank/DDBJ whole genome shotgun (WGS) entry which is preliminary data.</text>
</comment>
<evidence type="ECO:0000256" key="4">
    <source>
        <dbReference type="ARBA" id="ARBA00013673"/>
    </source>
</evidence>
<keyword evidence="6 12" id="KW-0698">rRNA processing</keyword>